<name>A0A165HWL8_9BASI</name>
<organism evidence="4 5">
    <name type="scientific">Calocera cornea HHB12733</name>
    <dbReference type="NCBI Taxonomy" id="1353952"/>
    <lineage>
        <taxon>Eukaryota</taxon>
        <taxon>Fungi</taxon>
        <taxon>Dikarya</taxon>
        <taxon>Basidiomycota</taxon>
        <taxon>Agaricomycotina</taxon>
        <taxon>Dacrymycetes</taxon>
        <taxon>Dacrymycetales</taxon>
        <taxon>Dacrymycetaceae</taxon>
        <taxon>Calocera</taxon>
    </lineage>
</organism>
<evidence type="ECO:0000259" key="3">
    <source>
        <dbReference type="PROSITE" id="PS50181"/>
    </source>
</evidence>
<dbReference type="InterPro" id="IPR015943">
    <property type="entry name" value="WD40/YVTN_repeat-like_dom_sf"/>
</dbReference>
<dbReference type="Gene3D" id="2.130.10.10">
    <property type="entry name" value="YVTN repeat-like/Quinoprotein amine dehydrogenase"/>
    <property type="match status" value="1"/>
</dbReference>
<dbReference type="Proteomes" id="UP000076842">
    <property type="component" value="Unassembled WGS sequence"/>
</dbReference>
<feature type="repeat" description="WD" evidence="1">
    <location>
        <begin position="103"/>
        <end position="144"/>
    </location>
</feature>
<dbReference type="CDD" id="cd09917">
    <property type="entry name" value="F-box_SF"/>
    <property type="match status" value="1"/>
</dbReference>
<dbReference type="STRING" id="1353952.A0A165HWL8"/>
<evidence type="ECO:0000256" key="1">
    <source>
        <dbReference type="PROSITE-ProRule" id="PRU00221"/>
    </source>
</evidence>
<evidence type="ECO:0000313" key="5">
    <source>
        <dbReference type="Proteomes" id="UP000076842"/>
    </source>
</evidence>
<sequence>MSSEHRPDLPTELIIHVLEHLPPNTILRLRCVSKQFNALATSRSLWLSILARLPPPIPLPLKDFDAAAVLPVDSLIRLTHAAYTLASNFASSLPVPRRTLKLKELHQDRITCVAILPGGRFLFTGSVDGWIRCWDLSTLREVKSSQPVNASNIGRVAQLNMEVDVSALEVQWEGGEVHSGAAIVVVGSYYSVESCRVFRILLPSPGHDYPLPHAPAPHYTRSSFFPLGSVVQNWCGTQSVALEGNIVAVGGHLSPIQVFNWRTGIQSVLQVPEGDRRSVAVIKILPPWLVSVTRLGQVELFRLPQCVLADDPSEVTSDAAGTLVASHTLPIPNGPVTSVSVSSQYLYPPSMGTPRRYHPITLLVQQRPQSTLYKIEPLVTNPDPDIEFPYNFPPTPIATHPHPPTQLPESASLAATGLRCASTSSIRDFMPFNRLLLWSPSPPPLPILGAPTPASASSEPSPGSSSLSDALGPTPATTRCEPTLAPRTVKDDTRDPASVWMWEESKDLYTEVALEEELGRVAVATARGGCWVFDF</sequence>
<dbReference type="InParanoid" id="A0A165HWL8"/>
<dbReference type="Pfam" id="PF00400">
    <property type="entry name" value="WD40"/>
    <property type="match status" value="1"/>
</dbReference>
<gene>
    <name evidence="4" type="ORF">CALCODRAFT_165824</name>
</gene>
<dbReference type="InterPro" id="IPR036047">
    <property type="entry name" value="F-box-like_dom_sf"/>
</dbReference>
<dbReference type="Gene3D" id="1.20.1280.50">
    <property type="match status" value="1"/>
</dbReference>
<keyword evidence="5" id="KW-1185">Reference proteome</keyword>
<reference evidence="4 5" key="1">
    <citation type="journal article" date="2016" name="Mol. Biol. Evol.">
        <title>Comparative Genomics of Early-Diverging Mushroom-Forming Fungi Provides Insights into the Origins of Lignocellulose Decay Capabilities.</title>
        <authorList>
            <person name="Nagy L.G."/>
            <person name="Riley R."/>
            <person name="Tritt A."/>
            <person name="Adam C."/>
            <person name="Daum C."/>
            <person name="Floudas D."/>
            <person name="Sun H."/>
            <person name="Yadav J.S."/>
            <person name="Pangilinan J."/>
            <person name="Larsson K.H."/>
            <person name="Matsuura K."/>
            <person name="Barry K."/>
            <person name="Labutti K."/>
            <person name="Kuo R."/>
            <person name="Ohm R.A."/>
            <person name="Bhattacharya S.S."/>
            <person name="Shirouzu T."/>
            <person name="Yoshinaga Y."/>
            <person name="Martin F.M."/>
            <person name="Grigoriev I.V."/>
            <person name="Hibbett D.S."/>
        </authorList>
    </citation>
    <scope>NUCLEOTIDE SEQUENCE [LARGE SCALE GENOMIC DNA]</scope>
    <source>
        <strain evidence="4 5">HHB12733</strain>
    </source>
</reference>
<evidence type="ECO:0000256" key="2">
    <source>
        <dbReference type="SAM" id="MobiDB-lite"/>
    </source>
</evidence>
<dbReference type="SUPFAM" id="SSF50978">
    <property type="entry name" value="WD40 repeat-like"/>
    <property type="match status" value="1"/>
</dbReference>
<accession>A0A165HWL8</accession>
<dbReference type="InterPro" id="IPR001680">
    <property type="entry name" value="WD40_rpt"/>
</dbReference>
<dbReference type="Pfam" id="PF12937">
    <property type="entry name" value="F-box-like"/>
    <property type="match status" value="1"/>
</dbReference>
<evidence type="ECO:0000313" key="4">
    <source>
        <dbReference type="EMBL" id="KZT59842.1"/>
    </source>
</evidence>
<dbReference type="AlphaFoldDB" id="A0A165HWL8"/>
<dbReference type="OrthoDB" id="10250769at2759"/>
<protein>
    <recommendedName>
        <fullName evidence="3">F-box domain-containing protein</fullName>
    </recommendedName>
</protein>
<keyword evidence="1" id="KW-0853">WD repeat</keyword>
<dbReference type="PROSITE" id="PS50294">
    <property type="entry name" value="WD_REPEATS_REGION"/>
    <property type="match status" value="1"/>
</dbReference>
<dbReference type="InterPro" id="IPR036322">
    <property type="entry name" value="WD40_repeat_dom_sf"/>
</dbReference>
<feature type="compositionally biased region" description="Low complexity" evidence="2">
    <location>
        <begin position="448"/>
        <end position="470"/>
    </location>
</feature>
<feature type="region of interest" description="Disordered" evidence="2">
    <location>
        <begin position="448"/>
        <end position="494"/>
    </location>
</feature>
<dbReference type="PROSITE" id="PS50082">
    <property type="entry name" value="WD_REPEATS_2"/>
    <property type="match status" value="1"/>
</dbReference>
<proteinExistence type="predicted"/>
<dbReference type="InterPro" id="IPR001810">
    <property type="entry name" value="F-box_dom"/>
</dbReference>
<dbReference type="SMART" id="SM00256">
    <property type="entry name" value="FBOX"/>
    <property type="match status" value="1"/>
</dbReference>
<feature type="domain" description="F-box" evidence="3">
    <location>
        <begin position="3"/>
        <end position="49"/>
    </location>
</feature>
<dbReference type="EMBL" id="KV423936">
    <property type="protein sequence ID" value="KZT59842.1"/>
    <property type="molecule type" value="Genomic_DNA"/>
</dbReference>
<dbReference type="PROSITE" id="PS50181">
    <property type="entry name" value="FBOX"/>
    <property type="match status" value="1"/>
</dbReference>
<dbReference type="SMART" id="SM00320">
    <property type="entry name" value="WD40"/>
    <property type="match status" value="1"/>
</dbReference>
<dbReference type="SUPFAM" id="SSF81383">
    <property type="entry name" value="F-box domain"/>
    <property type="match status" value="1"/>
</dbReference>